<dbReference type="PROSITE" id="PS50994">
    <property type="entry name" value="INTEGRASE"/>
    <property type="match status" value="1"/>
</dbReference>
<dbReference type="RefSeq" id="WP_110962928.1">
    <property type="nucleotide sequence ID" value="NZ_CP029693.1"/>
</dbReference>
<evidence type="ECO:0000313" key="3">
    <source>
        <dbReference type="EMBL" id="AWY39146.1"/>
    </source>
</evidence>
<sequence>MNKINSTDRGITNWRQKASGQFAFWPKVDISSWNAEKKEQYKNKYIAMEMYCAGELLRDIAATTGLSGSLVIYYVKKCLEDSPSGQPWGCRALVHGYHIASYERTLPLAKKLTEDQGGQAGALTFTLDRYPELEELLIAEIQKLKKTKKYHEPKISPGFLHHLFIKTLERLGAPADEWPFTMKWRGIRSISNYMNEVLAENFCHSVSVRENDIARAHLQVGHGKPSLISALDPYDAVQMDAYYTDCHLSVVFKTPEGTEVSILLSRLWLIVLIDVASNAVLAYKLVYRSQVAAADVVDVMRLALQKEHQRPPPVVEGIKYPVDGGFPQEQFPQCQHALWSFLMLDNALAHLGKRVSELARKELGFIINYGPVKSPMRRPDVERFFKELAHRLIWRLISTTGSNPFNGRVENAQEIAVSENVRDDALHHLIDAEIAQYNCRPTEGLSFLSPLEFIGHKLKANNSHLMLRTLPDVAIEGANPILYIKETVYVRGGGKSGRLPHIKLDRVRYTSGILKDAVELIGTKISILINENDMRTVEAFTLDGMPIGTLVAEGRWSLSAHDRRTRRAINSLLTRRLLVVTQGDDPVYIYSMYLGRINKSNKKSKKGKASISPRNATEAKRVADTAGYEPTLSEADVLAELDVGKGKLHTVESSGLASEMPDLNQLLRSRKVK</sequence>
<dbReference type="GO" id="GO:0015074">
    <property type="term" value="P:DNA integration"/>
    <property type="evidence" value="ECO:0007669"/>
    <property type="project" value="InterPro"/>
</dbReference>
<evidence type="ECO:0000313" key="4">
    <source>
        <dbReference type="Proteomes" id="UP000250299"/>
    </source>
</evidence>
<dbReference type="Proteomes" id="UP000250299">
    <property type="component" value="Chromosome"/>
</dbReference>
<dbReference type="InterPro" id="IPR036397">
    <property type="entry name" value="RNaseH_sf"/>
</dbReference>
<evidence type="ECO:0000259" key="2">
    <source>
        <dbReference type="PROSITE" id="PS50994"/>
    </source>
</evidence>
<dbReference type="OrthoDB" id="8736397at2"/>
<dbReference type="Gene3D" id="3.30.420.10">
    <property type="entry name" value="Ribonuclease H-like superfamily/Ribonuclease H"/>
    <property type="match status" value="1"/>
</dbReference>
<dbReference type="GO" id="GO:0003676">
    <property type="term" value="F:nucleic acid binding"/>
    <property type="evidence" value="ECO:0007669"/>
    <property type="project" value="InterPro"/>
</dbReference>
<evidence type="ECO:0000256" key="1">
    <source>
        <dbReference type="SAM" id="MobiDB-lite"/>
    </source>
</evidence>
<gene>
    <name evidence="3" type="ORF">DKY63_04185</name>
</gene>
<dbReference type="InterPro" id="IPR001584">
    <property type="entry name" value="Integrase_cat-core"/>
</dbReference>
<feature type="domain" description="Integrase catalytic" evidence="2">
    <location>
        <begin position="229"/>
        <end position="458"/>
    </location>
</feature>
<dbReference type="AlphaFoldDB" id="A0A2Z4RDY6"/>
<protein>
    <recommendedName>
        <fullName evidence="2">Integrase catalytic domain-containing protein</fullName>
    </recommendedName>
</protein>
<organism evidence="3 4">
    <name type="scientific">Pseudomonas putida</name>
    <name type="common">Arthrobacter siderocapsulatus</name>
    <dbReference type="NCBI Taxonomy" id="303"/>
    <lineage>
        <taxon>Bacteria</taxon>
        <taxon>Pseudomonadati</taxon>
        <taxon>Pseudomonadota</taxon>
        <taxon>Gammaproteobacteria</taxon>
        <taxon>Pseudomonadales</taxon>
        <taxon>Pseudomonadaceae</taxon>
        <taxon>Pseudomonas</taxon>
    </lineage>
</organism>
<feature type="region of interest" description="Disordered" evidence="1">
    <location>
        <begin position="603"/>
        <end position="625"/>
    </location>
</feature>
<name>A0A2Z4RDY6_PSEPU</name>
<proteinExistence type="predicted"/>
<dbReference type="SUPFAM" id="SSF53098">
    <property type="entry name" value="Ribonuclease H-like"/>
    <property type="match status" value="1"/>
</dbReference>
<reference evidence="3 4" key="1">
    <citation type="submission" date="2018-05" db="EMBL/GenBank/DDBJ databases">
        <title>Whole genome sequence of Pseudomonas putida JBC17.</title>
        <authorList>
            <person name="Lee Y.H."/>
            <person name="David K."/>
        </authorList>
    </citation>
    <scope>NUCLEOTIDE SEQUENCE [LARGE SCALE GENOMIC DNA]</scope>
    <source>
        <strain evidence="3 4">JBC17</strain>
    </source>
</reference>
<dbReference type="EMBL" id="CP029693">
    <property type="protein sequence ID" value="AWY39146.1"/>
    <property type="molecule type" value="Genomic_DNA"/>
</dbReference>
<accession>A0A2Z4RDY6</accession>
<dbReference type="InterPro" id="IPR012337">
    <property type="entry name" value="RNaseH-like_sf"/>
</dbReference>